<dbReference type="AlphaFoldDB" id="A0A2R6P3L5"/>
<reference evidence="4 5" key="1">
    <citation type="submission" date="2017-07" db="EMBL/GenBank/DDBJ databases">
        <title>An improved, manually edited Actinidia chinensis var. chinensis (kiwifruit) genome highlights the challenges associated with draft genomes and gene prediction in plants.</title>
        <authorList>
            <person name="Pilkington S."/>
            <person name="Crowhurst R."/>
            <person name="Hilario E."/>
            <person name="Nardozza S."/>
            <person name="Fraser L."/>
            <person name="Peng Y."/>
            <person name="Gunaseelan K."/>
            <person name="Simpson R."/>
            <person name="Tahir J."/>
            <person name="Deroles S."/>
            <person name="Templeton K."/>
            <person name="Luo Z."/>
            <person name="Davy M."/>
            <person name="Cheng C."/>
            <person name="Mcneilage M."/>
            <person name="Scaglione D."/>
            <person name="Liu Y."/>
            <person name="Zhang Q."/>
            <person name="Datson P."/>
            <person name="De Silva N."/>
            <person name="Gardiner S."/>
            <person name="Bassett H."/>
            <person name="Chagne D."/>
            <person name="Mccallum J."/>
            <person name="Dzierzon H."/>
            <person name="Deng C."/>
            <person name="Wang Y.-Y."/>
            <person name="Barron N."/>
            <person name="Manako K."/>
            <person name="Bowen J."/>
            <person name="Foster T."/>
            <person name="Erridge Z."/>
            <person name="Tiffin H."/>
            <person name="Waite C."/>
            <person name="Davies K."/>
            <person name="Grierson E."/>
            <person name="Laing W."/>
            <person name="Kirk R."/>
            <person name="Chen X."/>
            <person name="Wood M."/>
            <person name="Montefiori M."/>
            <person name="Brummell D."/>
            <person name="Schwinn K."/>
            <person name="Catanach A."/>
            <person name="Fullerton C."/>
            <person name="Li D."/>
            <person name="Meiyalaghan S."/>
            <person name="Nieuwenhuizen N."/>
            <person name="Read N."/>
            <person name="Prakash R."/>
            <person name="Hunter D."/>
            <person name="Zhang H."/>
            <person name="Mckenzie M."/>
            <person name="Knabel M."/>
            <person name="Harris A."/>
            <person name="Allan A."/>
            <person name="Chen A."/>
            <person name="Janssen B."/>
            <person name="Plunkett B."/>
            <person name="Dwamena C."/>
            <person name="Voogd C."/>
            <person name="Leif D."/>
            <person name="Lafferty D."/>
            <person name="Souleyre E."/>
            <person name="Varkonyi-Gasic E."/>
            <person name="Gambi F."/>
            <person name="Hanley J."/>
            <person name="Yao J.-L."/>
            <person name="Cheung J."/>
            <person name="David K."/>
            <person name="Warren B."/>
            <person name="Marsh K."/>
            <person name="Snowden K."/>
            <person name="Lin-Wang K."/>
            <person name="Brian L."/>
            <person name="Martinez-Sanchez M."/>
            <person name="Wang M."/>
            <person name="Ileperuma N."/>
            <person name="Macnee N."/>
            <person name="Campin R."/>
            <person name="Mcatee P."/>
            <person name="Drummond R."/>
            <person name="Espley R."/>
            <person name="Ireland H."/>
            <person name="Wu R."/>
            <person name="Atkinson R."/>
            <person name="Karunairetnam S."/>
            <person name="Bulley S."/>
            <person name="Chunkath S."/>
            <person name="Hanley Z."/>
            <person name="Storey R."/>
            <person name="Thrimawithana A."/>
            <person name="Thomson S."/>
            <person name="David C."/>
            <person name="Testolin R."/>
        </authorList>
    </citation>
    <scope>NUCLEOTIDE SEQUENCE [LARGE SCALE GENOMIC DNA]</scope>
    <source>
        <strain evidence="5">cv. Red5</strain>
        <tissue evidence="4">Young leaf</tissue>
    </source>
</reference>
<dbReference type="CDD" id="cd01627">
    <property type="entry name" value="HAD_TPP"/>
    <property type="match status" value="1"/>
</dbReference>
<dbReference type="GO" id="GO:0005829">
    <property type="term" value="C:cytosol"/>
    <property type="evidence" value="ECO:0007669"/>
    <property type="project" value="TreeGrafter"/>
</dbReference>
<evidence type="ECO:0000256" key="1">
    <source>
        <dbReference type="ARBA" id="ARBA00005409"/>
    </source>
</evidence>
<dbReference type="InterPro" id="IPR023214">
    <property type="entry name" value="HAD_sf"/>
</dbReference>
<keyword evidence="3" id="KW-0378">Hydrolase</keyword>
<reference evidence="5" key="2">
    <citation type="journal article" date="2018" name="BMC Genomics">
        <title>A manually annotated Actinidia chinensis var. chinensis (kiwifruit) genome highlights the challenges associated with draft genomes and gene prediction in plants.</title>
        <authorList>
            <person name="Pilkington S.M."/>
            <person name="Crowhurst R."/>
            <person name="Hilario E."/>
            <person name="Nardozza S."/>
            <person name="Fraser L."/>
            <person name="Peng Y."/>
            <person name="Gunaseelan K."/>
            <person name="Simpson R."/>
            <person name="Tahir J."/>
            <person name="Deroles S.C."/>
            <person name="Templeton K."/>
            <person name="Luo Z."/>
            <person name="Davy M."/>
            <person name="Cheng C."/>
            <person name="McNeilage M."/>
            <person name="Scaglione D."/>
            <person name="Liu Y."/>
            <person name="Zhang Q."/>
            <person name="Datson P."/>
            <person name="De Silva N."/>
            <person name="Gardiner S.E."/>
            <person name="Bassett H."/>
            <person name="Chagne D."/>
            <person name="McCallum J."/>
            <person name="Dzierzon H."/>
            <person name="Deng C."/>
            <person name="Wang Y.Y."/>
            <person name="Barron L."/>
            <person name="Manako K."/>
            <person name="Bowen J."/>
            <person name="Foster T.M."/>
            <person name="Erridge Z.A."/>
            <person name="Tiffin H."/>
            <person name="Waite C.N."/>
            <person name="Davies K.M."/>
            <person name="Grierson E.P."/>
            <person name="Laing W.A."/>
            <person name="Kirk R."/>
            <person name="Chen X."/>
            <person name="Wood M."/>
            <person name="Montefiori M."/>
            <person name="Brummell D.A."/>
            <person name="Schwinn K.E."/>
            <person name="Catanach A."/>
            <person name="Fullerton C."/>
            <person name="Li D."/>
            <person name="Meiyalaghan S."/>
            <person name="Nieuwenhuizen N."/>
            <person name="Read N."/>
            <person name="Prakash R."/>
            <person name="Hunter D."/>
            <person name="Zhang H."/>
            <person name="McKenzie M."/>
            <person name="Knabel M."/>
            <person name="Harris A."/>
            <person name="Allan A.C."/>
            <person name="Gleave A."/>
            <person name="Chen A."/>
            <person name="Janssen B.J."/>
            <person name="Plunkett B."/>
            <person name="Ampomah-Dwamena C."/>
            <person name="Voogd C."/>
            <person name="Leif D."/>
            <person name="Lafferty D."/>
            <person name="Souleyre E.J.F."/>
            <person name="Varkonyi-Gasic E."/>
            <person name="Gambi F."/>
            <person name="Hanley J."/>
            <person name="Yao J.L."/>
            <person name="Cheung J."/>
            <person name="David K.M."/>
            <person name="Warren B."/>
            <person name="Marsh K."/>
            <person name="Snowden K.C."/>
            <person name="Lin-Wang K."/>
            <person name="Brian L."/>
            <person name="Martinez-Sanchez M."/>
            <person name="Wang M."/>
            <person name="Ileperuma N."/>
            <person name="Macnee N."/>
            <person name="Campin R."/>
            <person name="McAtee P."/>
            <person name="Drummond R.S.M."/>
            <person name="Espley R.V."/>
            <person name="Ireland H.S."/>
            <person name="Wu R."/>
            <person name="Atkinson R.G."/>
            <person name="Karunairetnam S."/>
            <person name="Bulley S."/>
            <person name="Chunkath S."/>
            <person name="Hanley Z."/>
            <person name="Storey R."/>
            <person name="Thrimawithana A.H."/>
            <person name="Thomson S."/>
            <person name="David C."/>
            <person name="Testolin R."/>
            <person name="Huang H."/>
            <person name="Hellens R.P."/>
            <person name="Schaffer R.J."/>
        </authorList>
    </citation>
    <scope>NUCLEOTIDE SEQUENCE [LARGE SCALE GENOMIC DNA]</scope>
    <source>
        <strain evidence="5">cv. Red5</strain>
    </source>
</reference>
<dbReference type="InterPro" id="IPR003337">
    <property type="entry name" value="Trehalose_PPase"/>
</dbReference>
<dbReference type="InParanoid" id="A0A2R6P3L5"/>
<dbReference type="SUPFAM" id="SSF56784">
    <property type="entry name" value="HAD-like"/>
    <property type="match status" value="1"/>
</dbReference>
<comment type="similarity">
    <text evidence="3">Belongs to the trehalose phosphatase family.</text>
</comment>
<evidence type="ECO:0000313" key="5">
    <source>
        <dbReference type="Proteomes" id="UP000241394"/>
    </source>
</evidence>
<dbReference type="PANTHER" id="PTHR10788">
    <property type="entry name" value="TREHALOSE-6-PHOSPHATE SYNTHASE"/>
    <property type="match status" value="1"/>
</dbReference>
<evidence type="ECO:0000256" key="3">
    <source>
        <dbReference type="RuleBase" id="RU361117"/>
    </source>
</evidence>
<dbReference type="EMBL" id="NKQK01000029">
    <property type="protein sequence ID" value="PSR84851.1"/>
    <property type="molecule type" value="Genomic_DNA"/>
</dbReference>
<protein>
    <recommendedName>
        <fullName evidence="3">Trehalose 6-phosphate phosphatase</fullName>
        <ecNumber evidence="3">3.1.3.12</ecNumber>
    </recommendedName>
</protein>
<sequence length="316" mass="34449">MESKSCANFFDLVSGDLLNIPQTPRALPRVMTVPGIISDLDGDSDGASSVCCERNAKITTSSIIKSLSTEVITVLNTLCNDPKNTVFIVSGRGRCSLSEWLAPCERLGIAAEHGYFMKWSKNTEWESSLLTADLEWKEIVEPIMKSYTEATDGSNIEVKETALVWHHQDADPDFGSCQAKELLNHLENVLANEPAVVNRGHHIVEVKPQGVSKGLVPEKVISSMVNGGKPPDFVMCIGDDRSDEDMFESILSTVSCLSLPIAPDIFACTVGQKPSKAKYYLDDTADVVRLLRGLANASSPKPTRIAQFQVSIDNGF</sequence>
<keyword evidence="5" id="KW-1185">Reference proteome</keyword>
<comment type="function">
    <text evidence="3">Removes the phosphate from trehalose 6-phosphate to produce free trehalose.</text>
</comment>
<comment type="caution">
    <text evidence="4">The sequence shown here is derived from an EMBL/GenBank/DDBJ whole genome shotgun (WGS) entry which is preliminary data.</text>
</comment>
<organism evidence="4 5">
    <name type="scientific">Actinidia chinensis var. chinensis</name>
    <name type="common">Chinese soft-hair kiwi</name>
    <dbReference type="NCBI Taxonomy" id="1590841"/>
    <lineage>
        <taxon>Eukaryota</taxon>
        <taxon>Viridiplantae</taxon>
        <taxon>Streptophyta</taxon>
        <taxon>Embryophyta</taxon>
        <taxon>Tracheophyta</taxon>
        <taxon>Spermatophyta</taxon>
        <taxon>Magnoliopsida</taxon>
        <taxon>eudicotyledons</taxon>
        <taxon>Gunneridae</taxon>
        <taxon>Pentapetalae</taxon>
        <taxon>asterids</taxon>
        <taxon>Ericales</taxon>
        <taxon>Actinidiaceae</taxon>
        <taxon>Actinidia</taxon>
    </lineage>
</organism>
<comment type="pathway">
    <text evidence="3">Glycan biosynthesis; trehalose biosynthesis.</text>
</comment>
<dbReference type="GO" id="GO:0004805">
    <property type="term" value="F:trehalose-phosphatase activity"/>
    <property type="evidence" value="ECO:0007669"/>
    <property type="project" value="UniProtKB-EC"/>
</dbReference>
<dbReference type="EC" id="3.1.3.12" evidence="3"/>
<comment type="catalytic activity">
    <reaction evidence="3">
        <text>alpha,alpha-trehalose 6-phosphate + H2O = alpha,alpha-trehalose + phosphate</text>
        <dbReference type="Rhea" id="RHEA:23420"/>
        <dbReference type="ChEBI" id="CHEBI:15377"/>
        <dbReference type="ChEBI" id="CHEBI:16551"/>
        <dbReference type="ChEBI" id="CHEBI:43474"/>
        <dbReference type="ChEBI" id="CHEBI:58429"/>
        <dbReference type="EC" id="3.1.3.12"/>
    </reaction>
</comment>
<dbReference type="Pfam" id="PF02358">
    <property type="entry name" value="Trehalose_PPase"/>
    <property type="match status" value="1"/>
</dbReference>
<dbReference type="GO" id="GO:0005992">
    <property type="term" value="P:trehalose biosynthetic process"/>
    <property type="evidence" value="ECO:0007669"/>
    <property type="project" value="UniProtKB-UniPathway"/>
</dbReference>
<comment type="similarity">
    <text evidence="1">In the N-terminal section; belongs to the glycosyltransferase 20 family.</text>
</comment>
<dbReference type="STRING" id="1590841.A0A2R6P3L5"/>
<dbReference type="NCBIfam" id="TIGR00685">
    <property type="entry name" value="T6PP"/>
    <property type="match status" value="1"/>
</dbReference>
<dbReference type="InterPro" id="IPR036412">
    <property type="entry name" value="HAD-like_sf"/>
</dbReference>
<comment type="cofactor">
    <cofactor evidence="3">
        <name>a divalent metal cation</name>
        <dbReference type="ChEBI" id="CHEBI:60240"/>
    </cofactor>
</comment>
<proteinExistence type="inferred from homology"/>
<dbReference type="InterPro" id="IPR001830">
    <property type="entry name" value="Glyco_trans_20"/>
</dbReference>
<dbReference type="FunFam" id="3.40.50.1000:FF:000052">
    <property type="entry name" value="Alpha,alpha-trehalose-phosphate synthase [UDP-forming] 6"/>
    <property type="match status" value="1"/>
</dbReference>
<dbReference type="Proteomes" id="UP000241394">
    <property type="component" value="Chromosome LG29"/>
</dbReference>
<dbReference type="Gramene" id="PSR84851">
    <property type="protein sequence ID" value="PSR84851"/>
    <property type="gene ID" value="CEY00_Acc32829"/>
</dbReference>
<accession>A0A2R6P3L5</accession>
<dbReference type="NCBIfam" id="TIGR01484">
    <property type="entry name" value="HAD-SF-IIB"/>
    <property type="match status" value="1"/>
</dbReference>
<dbReference type="FunFam" id="3.40.50.1000:FF:000054">
    <property type="entry name" value="alpha,alpha-trehalose-phosphate synthase [UDP-forming] 6"/>
    <property type="match status" value="1"/>
</dbReference>
<evidence type="ECO:0000313" key="4">
    <source>
        <dbReference type="EMBL" id="PSR84851.1"/>
    </source>
</evidence>
<dbReference type="FunFam" id="3.30.70.1020:FF:000002">
    <property type="entry name" value="Trehalose-6-phosphate synthase 2"/>
    <property type="match status" value="1"/>
</dbReference>
<dbReference type="UniPathway" id="UPA00299"/>
<dbReference type="Gene3D" id="3.40.50.1000">
    <property type="entry name" value="HAD superfamily/HAD-like"/>
    <property type="match status" value="2"/>
</dbReference>
<dbReference type="PANTHER" id="PTHR10788:SF14">
    <property type="entry name" value="ALPHA,ALPHA-TREHALOSE-PHOSPHATE SYNTHASE [UDP-FORMING] 9-RELATED"/>
    <property type="match status" value="1"/>
</dbReference>
<gene>
    <name evidence="4" type="ORF">CEY00_Acc32829</name>
</gene>
<dbReference type="InterPro" id="IPR006379">
    <property type="entry name" value="HAD-SF_hydro_IIB"/>
</dbReference>
<name>A0A2R6P3L5_ACTCC</name>
<comment type="similarity">
    <text evidence="2">In the C-terminal section; belongs to the trehalose phosphatase family.</text>
</comment>
<evidence type="ECO:0000256" key="2">
    <source>
        <dbReference type="ARBA" id="ARBA00006330"/>
    </source>
</evidence>
<dbReference type="OrthoDB" id="755951at2759"/>
<dbReference type="OMA" id="EWSANEL"/>